<keyword evidence="2 5" id="KW-0436">Ligase</keyword>
<dbReference type="PANTHER" id="PTHR43767:SF7">
    <property type="entry name" value="MEDIUM_LONG-CHAIN-FATTY-ACID--COA LIGASE FADD8"/>
    <property type="match status" value="1"/>
</dbReference>
<evidence type="ECO:0000259" key="4">
    <source>
        <dbReference type="Pfam" id="PF13193"/>
    </source>
</evidence>
<reference evidence="5 6" key="1">
    <citation type="journal article" date="2013" name="Genome Announc.">
        <title>Draft Genome Sequence of Rhodococcus ruber Strain BKS 20-38.</title>
        <authorList>
            <person name="Bala M."/>
            <person name="Kumar S."/>
            <person name="Raghava G.P."/>
            <person name="Mayilraj S."/>
        </authorList>
    </citation>
    <scope>NUCLEOTIDE SEQUENCE [LARGE SCALE GENOMIC DNA]</scope>
    <source>
        <strain evidence="5 6">BKS 20-38</strain>
    </source>
</reference>
<dbReference type="AlphaFoldDB" id="M2YM98"/>
<sequence length="549" mass="58926">MFRRGGGDRLIGHGGPGIEALAERNEECDVSGLHLPQRVRQHAAERPDALALTCGDTTVTFAELDGRTNRVATALNGLARRGGRIGALLRMRLEAAETFVACGKAGLVFVPLNWRLTPAEAARIAEDADLDVLVVESGFAAAAEAIRAALPGLPVVLVDAEPGDELLPGAWTWQRLAGSGTDDDPGGGDDPDTVLLQLYTSGTTGTPKGVLITHRNLHNDAEGQRIYHWRSDSVALNAMPLFHIAGAGWLSTCLSAGVHAVLLGEFHPRTVAALVEHHRITHAFLVPATVQMLLDLPELDSFDLSSLQLIFYGASPVTPTMLRRAVHTLGCGFVQRYGMTETSGSVTALRVEDHDPTGPRSYLLRSAGRPMPGVEIAIRDVVTGADLPVGQSGEIVCRSRHNTSGYWRRPEETAALFTDDGFLRTGDAGHLDEDGYLFVTDRVKDMIITGGENVYPIEVESVLAEHPAVAEVAVIGVPDRKWGEAVTAVVRVADGTAAPDENELVAFTTGRLASYKKPQRIHFVSELPRNASGKILKRTLRDTLAEEVS</sequence>
<dbReference type="InterPro" id="IPR000873">
    <property type="entry name" value="AMP-dep_synth/lig_dom"/>
</dbReference>
<feature type="domain" description="AMP-binding enzyme C-terminal" evidence="4">
    <location>
        <begin position="458"/>
        <end position="534"/>
    </location>
</feature>
<dbReference type="FunFam" id="3.30.300.30:FF:000008">
    <property type="entry name" value="2,3-dihydroxybenzoate-AMP ligase"/>
    <property type="match status" value="1"/>
</dbReference>
<evidence type="ECO:0000256" key="2">
    <source>
        <dbReference type="ARBA" id="ARBA00022598"/>
    </source>
</evidence>
<evidence type="ECO:0000313" key="6">
    <source>
        <dbReference type="Proteomes" id="UP000011731"/>
    </source>
</evidence>
<comment type="similarity">
    <text evidence="1">Belongs to the ATP-dependent AMP-binding enzyme family.</text>
</comment>
<evidence type="ECO:0000256" key="1">
    <source>
        <dbReference type="ARBA" id="ARBA00006432"/>
    </source>
</evidence>
<dbReference type="NCBIfam" id="NF004837">
    <property type="entry name" value="PRK06187.1"/>
    <property type="match status" value="1"/>
</dbReference>
<accession>M2YM98</accession>
<dbReference type="SUPFAM" id="SSF56801">
    <property type="entry name" value="Acetyl-CoA synthetase-like"/>
    <property type="match status" value="1"/>
</dbReference>
<dbReference type="InterPro" id="IPR050237">
    <property type="entry name" value="ATP-dep_AMP-bd_enzyme"/>
</dbReference>
<evidence type="ECO:0000313" key="5">
    <source>
        <dbReference type="EMBL" id="EME55832.1"/>
    </source>
</evidence>
<evidence type="ECO:0000259" key="3">
    <source>
        <dbReference type="Pfam" id="PF00501"/>
    </source>
</evidence>
<dbReference type="InterPro" id="IPR042099">
    <property type="entry name" value="ANL_N_sf"/>
</dbReference>
<dbReference type="Gene3D" id="3.40.50.12780">
    <property type="entry name" value="N-terminal domain of ligase-like"/>
    <property type="match status" value="1"/>
</dbReference>
<dbReference type="Proteomes" id="UP000011731">
    <property type="component" value="Unassembled WGS sequence"/>
</dbReference>
<dbReference type="Gene3D" id="3.30.300.30">
    <property type="match status" value="1"/>
</dbReference>
<name>M2YM98_9NOCA</name>
<dbReference type="EMBL" id="AOEX01000085">
    <property type="protein sequence ID" value="EME55832.1"/>
    <property type="molecule type" value="Genomic_DNA"/>
</dbReference>
<proteinExistence type="inferred from homology"/>
<gene>
    <name evidence="5" type="ORF">G352_22586</name>
</gene>
<dbReference type="InterPro" id="IPR025110">
    <property type="entry name" value="AMP-bd_C"/>
</dbReference>
<dbReference type="Pfam" id="PF00501">
    <property type="entry name" value="AMP-binding"/>
    <property type="match status" value="1"/>
</dbReference>
<organism evidence="5 6">
    <name type="scientific">Rhodococcus ruber BKS 20-38</name>
    <dbReference type="NCBI Taxonomy" id="1278076"/>
    <lineage>
        <taxon>Bacteria</taxon>
        <taxon>Bacillati</taxon>
        <taxon>Actinomycetota</taxon>
        <taxon>Actinomycetes</taxon>
        <taxon>Mycobacteriales</taxon>
        <taxon>Nocardiaceae</taxon>
        <taxon>Rhodococcus</taxon>
    </lineage>
</organism>
<dbReference type="InterPro" id="IPR045851">
    <property type="entry name" value="AMP-bd_C_sf"/>
</dbReference>
<dbReference type="PANTHER" id="PTHR43767">
    <property type="entry name" value="LONG-CHAIN-FATTY-ACID--COA LIGASE"/>
    <property type="match status" value="1"/>
</dbReference>
<keyword evidence="6" id="KW-1185">Reference proteome</keyword>
<feature type="domain" description="AMP-dependent synthetase/ligase" evidence="3">
    <location>
        <begin position="40"/>
        <end position="407"/>
    </location>
</feature>
<protein>
    <submittedName>
        <fullName evidence="5">Long-chain-fatty-acid--CoA ligase</fullName>
    </submittedName>
</protein>
<dbReference type="Pfam" id="PF13193">
    <property type="entry name" value="AMP-binding_C"/>
    <property type="match status" value="1"/>
</dbReference>
<dbReference type="PATRIC" id="fig|1278076.4.peg.4626"/>
<comment type="caution">
    <text evidence="5">The sequence shown here is derived from an EMBL/GenBank/DDBJ whole genome shotgun (WGS) entry which is preliminary data.</text>
</comment>
<dbReference type="GO" id="GO:0016877">
    <property type="term" value="F:ligase activity, forming carbon-sulfur bonds"/>
    <property type="evidence" value="ECO:0007669"/>
    <property type="project" value="UniProtKB-ARBA"/>
</dbReference>